<keyword evidence="2" id="KW-1185">Reference proteome</keyword>
<dbReference type="RefSeq" id="WP_344825423.1">
    <property type="nucleotide sequence ID" value="NZ_BAAAUV010000004.1"/>
</dbReference>
<accession>A0ABP6Q8E8</accession>
<comment type="caution">
    <text evidence="1">The sequence shown here is derived from an EMBL/GenBank/DDBJ whole genome shotgun (WGS) entry which is preliminary data.</text>
</comment>
<dbReference type="EMBL" id="BAAAUV010000004">
    <property type="protein sequence ID" value="GAA3205775.1"/>
    <property type="molecule type" value="Genomic_DNA"/>
</dbReference>
<sequence length="46" mass="5141">MQPLAQIDLLLSEGQRTYRTTDIRLGGITLQSGDGLWRRILAGTVR</sequence>
<evidence type="ECO:0000313" key="2">
    <source>
        <dbReference type="Proteomes" id="UP001501237"/>
    </source>
</evidence>
<reference evidence="2" key="1">
    <citation type="journal article" date="2019" name="Int. J. Syst. Evol. Microbiol.">
        <title>The Global Catalogue of Microorganisms (GCM) 10K type strain sequencing project: providing services to taxonomists for standard genome sequencing and annotation.</title>
        <authorList>
            <consortium name="The Broad Institute Genomics Platform"/>
            <consortium name="The Broad Institute Genome Sequencing Center for Infectious Disease"/>
            <person name="Wu L."/>
            <person name="Ma J."/>
        </authorList>
    </citation>
    <scope>NUCLEOTIDE SEQUENCE [LARGE SCALE GENOMIC DNA]</scope>
    <source>
        <strain evidence="2">JCM 9377</strain>
    </source>
</reference>
<dbReference type="Proteomes" id="UP001501237">
    <property type="component" value="Unassembled WGS sequence"/>
</dbReference>
<name>A0ABP6Q8E8_9ACTN</name>
<proteinExistence type="predicted"/>
<protein>
    <submittedName>
        <fullName evidence="1">Uncharacterized protein</fullName>
    </submittedName>
</protein>
<organism evidence="1 2">
    <name type="scientific">Actinocorallia longicatena</name>
    <dbReference type="NCBI Taxonomy" id="111803"/>
    <lineage>
        <taxon>Bacteria</taxon>
        <taxon>Bacillati</taxon>
        <taxon>Actinomycetota</taxon>
        <taxon>Actinomycetes</taxon>
        <taxon>Streptosporangiales</taxon>
        <taxon>Thermomonosporaceae</taxon>
        <taxon>Actinocorallia</taxon>
    </lineage>
</organism>
<gene>
    <name evidence="1" type="ORF">GCM10010468_20940</name>
</gene>
<evidence type="ECO:0000313" key="1">
    <source>
        <dbReference type="EMBL" id="GAA3205775.1"/>
    </source>
</evidence>